<evidence type="ECO:0000256" key="3">
    <source>
        <dbReference type="ARBA" id="ARBA00022729"/>
    </source>
</evidence>
<feature type="signal peptide" evidence="5">
    <location>
        <begin position="1"/>
        <end position="29"/>
    </location>
</feature>
<dbReference type="Gene3D" id="3.40.50.2300">
    <property type="match status" value="2"/>
</dbReference>
<comment type="subcellular location">
    <subcellularLocation>
        <location evidence="1">Cell envelope</location>
    </subcellularLocation>
</comment>
<comment type="similarity">
    <text evidence="2">Belongs to the bacterial solute-binding protein 2 family.</text>
</comment>
<reference evidence="7 8" key="1">
    <citation type="submission" date="2015-09" db="EMBL/GenBank/DDBJ databases">
        <authorList>
            <consortium name="Pathogen Informatics"/>
        </authorList>
    </citation>
    <scope>NUCLEOTIDE SEQUENCE [LARGE SCALE GENOMIC DNA]</scope>
    <source>
        <strain evidence="7 8">2789STDY5608849</strain>
    </source>
</reference>
<dbReference type="InterPro" id="IPR028082">
    <property type="entry name" value="Peripla_BP_I"/>
</dbReference>
<dbReference type="InterPro" id="IPR025997">
    <property type="entry name" value="SBP_2_dom"/>
</dbReference>
<name>A0A174AR46_9FIRM</name>
<dbReference type="Proteomes" id="UP000095706">
    <property type="component" value="Unassembled WGS sequence"/>
</dbReference>
<dbReference type="PROSITE" id="PS51257">
    <property type="entry name" value="PROKAR_LIPOPROTEIN"/>
    <property type="match status" value="1"/>
</dbReference>
<evidence type="ECO:0000313" key="7">
    <source>
        <dbReference type="EMBL" id="CUN90994.1"/>
    </source>
</evidence>
<dbReference type="PANTHER" id="PTHR46847">
    <property type="entry name" value="D-ALLOSE-BINDING PERIPLASMIC PROTEIN-RELATED"/>
    <property type="match status" value="1"/>
</dbReference>
<accession>A0A174AR46</accession>
<feature type="compositionally biased region" description="Polar residues" evidence="4">
    <location>
        <begin position="39"/>
        <end position="50"/>
    </location>
</feature>
<feature type="compositionally biased region" description="Basic and acidic residues" evidence="4">
    <location>
        <begin position="85"/>
        <end position="97"/>
    </location>
</feature>
<proteinExistence type="inferred from homology"/>
<feature type="domain" description="Periplasmic binding protein" evidence="6">
    <location>
        <begin position="123"/>
        <end position="387"/>
    </location>
</feature>
<dbReference type="AlphaFoldDB" id="A0A174AR46"/>
<evidence type="ECO:0000256" key="1">
    <source>
        <dbReference type="ARBA" id="ARBA00004196"/>
    </source>
</evidence>
<evidence type="ECO:0000256" key="2">
    <source>
        <dbReference type="ARBA" id="ARBA00007639"/>
    </source>
</evidence>
<evidence type="ECO:0000313" key="8">
    <source>
        <dbReference type="Proteomes" id="UP000095706"/>
    </source>
</evidence>
<dbReference type="Pfam" id="PF13407">
    <property type="entry name" value="Peripla_BP_4"/>
    <property type="match status" value="1"/>
</dbReference>
<protein>
    <submittedName>
        <fullName evidence="7">D-ribose-binding periplasmic protein</fullName>
    </submittedName>
</protein>
<feature type="compositionally biased region" description="Low complexity" evidence="4">
    <location>
        <begin position="51"/>
        <end position="82"/>
    </location>
</feature>
<evidence type="ECO:0000256" key="4">
    <source>
        <dbReference type="SAM" id="MobiDB-lite"/>
    </source>
</evidence>
<dbReference type="GO" id="GO:0030246">
    <property type="term" value="F:carbohydrate binding"/>
    <property type="evidence" value="ECO:0007669"/>
    <property type="project" value="UniProtKB-ARBA"/>
</dbReference>
<organism evidence="7 8">
    <name type="scientific">Fusicatenibacter saccharivorans</name>
    <dbReference type="NCBI Taxonomy" id="1150298"/>
    <lineage>
        <taxon>Bacteria</taxon>
        <taxon>Bacillati</taxon>
        <taxon>Bacillota</taxon>
        <taxon>Clostridia</taxon>
        <taxon>Lachnospirales</taxon>
        <taxon>Lachnospiraceae</taxon>
        <taxon>Fusicatenibacter</taxon>
    </lineage>
</organism>
<feature type="chain" id="PRO_5039111589" evidence="5">
    <location>
        <begin position="30"/>
        <end position="417"/>
    </location>
</feature>
<evidence type="ECO:0000259" key="6">
    <source>
        <dbReference type="Pfam" id="PF13407"/>
    </source>
</evidence>
<dbReference type="PANTHER" id="PTHR46847:SF1">
    <property type="entry name" value="D-ALLOSE-BINDING PERIPLASMIC PROTEIN-RELATED"/>
    <property type="match status" value="1"/>
</dbReference>
<sequence length="417" mass="44588">MIHQAKQKGRIMKRRMIAVLLSGILLCSAAGCGKEAVTDKSTAASSSQEVTETPAAEESPEASSSSADSTAESASASTSSESSGDEGKEADKKRIEITVPHKDGMEALYDTVDGLTVEKGSYIAVVAKDLSAGFWKAVKAGAQQALDDLNASLGYTGNDKVYMTFEGPENESDTNSQINIIDSVISENPDALILGIIDQQSGQAQMEEASDSQIPVIIADSGIESDLITSTCATDHAAAAKLAADHLCEAIGNSGEVAIVAHQYNTESSAERVEAFKKEIEEKYTDVKVVQVNYGDGEESIADMLKNTLETYPALKGIFCTNEDMADQTLDALADMENTEQIQIVGFDSGEKQQKAIQEGREYGTVTQNPYGLGYAAIVAAVRAIQGLPVDQKIDTGYQWLDKDTIDLETNQKYLYN</sequence>
<gene>
    <name evidence="7" type="primary">rbsB</name>
    <name evidence="7" type="ORF">ERS852406_00890</name>
</gene>
<dbReference type="EMBL" id="CYYV01000004">
    <property type="protein sequence ID" value="CUN90994.1"/>
    <property type="molecule type" value="Genomic_DNA"/>
</dbReference>
<feature type="region of interest" description="Disordered" evidence="4">
    <location>
        <begin position="37"/>
        <end position="97"/>
    </location>
</feature>
<dbReference type="CDD" id="cd20005">
    <property type="entry name" value="PBP1_ABC_sugar_binding-like"/>
    <property type="match status" value="1"/>
</dbReference>
<dbReference type="GO" id="GO:0030313">
    <property type="term" value="C:cell envelope"/>
    <property type="evidence" value="ECO:0007669"/>
    <property type="project" value="UniProtKB-SubCell"/>
</dbReference>
<dbReference type="SUPFAM" id="SSF53822">
    <property type="entry name" value="Periplasmic binding protein-like I"/>
    <property type="match status" value="1"/>
</dbReference>
<keyword evidence="3 5" id="KW-0732">Signal</keyword>
<evidence type="ECO:0000256" key="5">
    <source>
        <dbReference type="SAM" id="SignalP"/>
    </source>
</evidence>